<evidence type="ECO:0000256" key="1">
    <source>
        <dbReference type="SAM" id="MobiDB-lite"/>
    </source>
</evidence>
<dbReference type="Proteomes" id="UP001175000">
    <property type="component" value="Unassembled WGS sequence"/>
</dbReference>
<proteinExistence type="predicted"/>
<keyword evidence="3" id="KW-1185">Reference proteome</keyword>
<feature type="compositionally biased region" description="Polar residues" evidence="1">
    <location>
        <begin position="1"/>
        <end position="19"/>
    </location>
</feature>
<feature type="region of interest" description="Disordered" evidence="1">
    <location>
        <begin position="1"/>
        <end position="20"/>
    </location>
</feature>
<evidence type="ECO:0000313" key="2">
    <source>
        <dbReference type="EMBL" id="KAK0611935.1"/>
    </source>
</evidence>
<reference evidence="2" key="1">
    <citation type="submission" date="2023-06" db="EMBL/GenBank/DDBJ databases">
        <title>Genome-scale phylogeny and comparative genomics of the fungal order Sordariales.</title>
        <authorList>
            <consortium name="Lawrence Berkeley National Laboratory"/>
            <person name="Hensen N."/>
            <person name="Bonometti L."/>
            <person name="Westerberg I."/>
            <person name="Brannstrom I.O."/>
            <person name="Guillou S."/>
            <person name="Cros-Aarteil S."/>
            <person name="Calhoun S."/>
            <person name="Haridas S."/>
            <person name="Kuo A."/>
            <person name="Mondo S."/>
            <person name="Pangilinan J."/>
            <person name="Riley R."/>
            <person name="Labutti K."/>
            <person name="Andreopoulos B."/>
            <person name="Lipzen A."/>
            <person name="Chen C."/>
            <person name="Yanf M."/>
            <person name="Daum C."/>
            <person name="Ng V."/>
            <person name="Clum A."/>
            <person name="Steindorff A."/>
            <person name="Ohm R."/>
            <person name="Martin F."/>
            <person name="Silar P."/>
            <person name="Natvig D."/>
            <person name="Lalanne C."/>
            <person name="Gautier V."/>
            <person name="Ament-Velasquez S.L."/>
            <person name="Kruys A."/>
            <person name="Hutchinson M.I."/>
            <person name="Powell A.J."/>
            <person name="Barry K."/>
            <person name="Miller A.N."/>
            <person name="Grigoriev I.V."/>
            <person name="Debuchy R."/>
            <person name="Gladieux P."/>
            <person name="Thoren M.H."/>
            <person name="Johannesson H."/>
        </authorList>
    </citation>
    <scope>NUCLEOTIDE SEQUENCE</scope>
    <source>
        <strain evidence="2">CBS 606.72</strain>
    </source>
</reference>
<accession>A0AA39WC66</accession>
<name>A0AA39WC66_9PEZI</name>
<dbReference type="EMBL" id="JAULSU010000007">
    <property type="protein sequence ID" value="KAK0611935.1"/>
    <property type="molecule type" value="Genomic_DNA"/>
</dbReference>
<sequence length="83" mass="9358">MPLTHNATHSKSPPTTVSIPTPRRKYFILQSEIHEILCFRSIPMPPLPVNQQGTMLPKQDPPTDSLTTKTPSSIRVFFCSQQL</sequence>
<feature type="region of interest" description="Disordered" evidence="1">
    <location>
        <begin position="49"/>
        <end position="69"/>
    </location>
</feature>
<protein>
    <submittedName>
        <fullName evidence="2">Uncharacterized protein</fullName>
    </submittedName>
</protein>
<organism evidence="2 3">
    <name type="scientific">Immersiella caudata</name>
    <dbReference type="NCBI Taxonomy" id="314043"/>
    <lineage>
        <taxon>Eukaryota</taxon>
        <taxon>Fungi</taxon>
        <taxon>Dikarya</taxon>
        <taxon>Ascomycota</taxon>
        <taxon>Pezizomycotina</taxon>
        <taxon>Sordariomycetes</taxon>
        <taxon>Sordariomycetidae</taxon>
        <taxon>Sordariales</taxon>
        <taxon>Lasiosphaeriaceae</taxon>
        <taxon>Immersiella</taxon>
    </lineage>
</organism>
<dbReference type="AlphaFoldDB" id="A0AA39WC66"/>
<comment type="caution">
    <text evidence="2">The sequence shown here is derived from an EMBL/GenBank/DDBJ whole genome shotgun (WGS) entry which is preliminary data.</text>
</comment>
<evidence type="ECO:0000313" key="3">
    <source>
        <dbReference type="Proteomes" id="UP001175000"/>
    </source>
</evidence>
<gene>
    <name evidence="2" type="ORF">B0T14DRAFT_338869</name>
</gene>